<keyword evidence="2" id="KW-0812">Transmembrane</keyword>
<dbReference type="Proteomes" id="UP001152798">
    <property type="component" value="Chromosome 4"/>
</dbReference>
<accession>A0A9P0H9N0</accession>
<feature type="region of interest" description="Disordered" evidence="1">
    <location>
        <begin position="356"/>
        <end position="405"/>
    </location>
</feature>
<sequence length="426" mass="49160">MEKQQEAAADSISSVGVQMKEYPPSEVYSTEPPPAYVRPRATAVQIARIAAVTLIAVSFILGFFMVASAYITATATCYQDYPLPPQENVEDRPQYQHLVVDPLDSEESAHTKRESVVLPQQEQQQEQQPQEHTVQLKLPLQLDFDELAGSMIEKNQRSRMNCVVEKRRAEEVTDHQPRTVRLPFGVNISSDPRYEHITGERMAIFCESGADQRHVPMEQQMAPIVVPIPIHQMPMHHNPYPQQVPFHPNAIPQVPPQFHPHAHQRPPMEPQQHQMPPHMMPQQIQIQPHQIIHQMPPQQLPPQFHPHEAIVQQAIHQIEQQALHQSPEEHQVIIQEEEIVPVMRGFQHPEVPADTVRPPPLPFHRLPVHLPHQQQQQMQHQQQQQQQQQESQPRPHYVQPRSVRSVDNVLLHRDKRVRRCACDCAC</sequence>
<dbReference type="OrthoDB" id="8964374at2759"/>
<feature type="transmembrane region" description="Helical" evidence="2">
    <location>
        <begin position="46"/>
        <end position="71"/>
    </location>
</feature>
<feature type="compositionally biased region" description="Low complexity" evidence="1">
    <location>
        <begin position="372"/>
        <end position="389"/>
    </location>
</feature>
<feature type="region of interest" description="Disordered" evidence="1">
    <location>
        <begin position="104"/>
        <end position="132"/>
    </location>
</feature>
<evidence type="ECO:0000313" key="4">
    <source>
        <dbReference type="Proteomes" id="UP001152798"/>
    </source>
</evidence>
<reference evidence="3" key="1">
    <citation type="submission" date="2022-01" db="EMBL/GenBank/DDBJ databases">
        <authorList>
            <person name="King R."/>
        </authorList>
    </citation>
    <scope>NUCLEOTIDE SEQUENCE</scope>
</reference>
<protein>
    <submittedName>
        <fullName evidence="3">Uncharacterized protein</fullName>
    </submittedName>
</protein>
<organism evidence="3 4">
    <name type="scientific">Nezara viridula</name>
    <name type="common">Southern green stink bug</name>
    <name type="synonym">Cimex viridulus</name>
    <dbReference type="NCBI Taxonomy" id="85310"/>
    <lineage>
        <taxon>Eukaryota</taxon>
        <taxon>Metazoa</taxon>
        <taxon>Ecdysozoa</taxon>
        <taxon>Arthropoda</taxon>
        <taxon>Hexapoda</taxon>
        <taxon>Insecta</taxon>
        <taxon>Pterygota</taxon>
        <taxon>Neoptera</taxon>
        <taxon>Paraneoptera</taxon>
        <taxon>Hemiptera</taxon>
        <taxon>Heteroptera</taxon>
        <taxon>Panheteroptera</taxon>
        <taxon>Pentatomomorpha</taxon>
        <taxon>Pentatomoidea</taxon>
        <taxon>Pentatomidae</taxon>
        <taxon>Pentatominae</taxon>
        <taxon>Nezara</taxon>
    </lineage>
</organism>
<feature type="compositionally biased region" description="Low complexity" evidence="1">
    <location>
        <begin position="119"/>
        <end position="131"/>
    </location>
</feature>
<dbReference type="EMBL" id="OV725080">
    <property type="protein sequence ID" value="CAH1397957.1"/>
    <property type="molecule type" value="Genomic_DNA"/>
</dbReference>
<dbReference type="AlphaFoldDB" id="A0A9P0H9N0"/>
<keyword evidence="2" id="KW-0472">Membrane</keyword>
<keyword evidence="4" id="KW-1185">Reference proteome</keyword>
<evidence type="ECO:0000313" key="3">
    <source>
        <dbReference type="EMBL" id="CAH1397957.1"/>
    </source>
</evidence>
<evidence type="ECO:0000256" key="1">
    <source>
        <dbReference type="SAM" id="MobiDB-lite"/>
    </source>
</evidence>
<gene>
    <name evidence="3" type="ORF">NEZAVI_LOCUS7697</name>
</gene>
<keyword evidence="2" id="KW-1133">Transmembrane helix</keyword>
<proteinExistence type="predicted"/>
<name>A0A9P0H9N0_NEZVI</name>
<evidence type="ECO:0000256" key="2">
    <source>
        <dbReference type="SAM" id="Phobius"/>
    </source>
</evidence>